<comment type="function">
    <text evidence="7">With S4 and S12 plays an important role in translational accuracy.</text>
</comment>
<dbReference type="GO" id="GO:0005737">
    <property type="term" value="C:cytoplasm"/>
    <property type="evidence" value="ECO:0007669"/>
    <property type="project" value="UniProtKB-ARBA"/>
</dbReference>
<dbReference type="GO" id="GO:0003735">
    <property type="term" value="F:structural constituent of ribosome"/>
    <property type="evidence" value="ECO:0007669"/>
    <property type="project" value="UniProtKB-UniRule"/>
</dbReference>
<evidence type="ECO:0000256" key="7">
    <source>
        <dbReference type="HAMAP-Rule" id="MF_01307"/>
    </source>
</evidence>
<dbReference type="InterPro" id="IPR014721">
    <property type="entry name" value="Ribsml_uS5_D2-typ_fold_subgr"/>
</dbReference>
<comment type="similarity">
    <text evidence="1 7 8">Belongs to the universal ribosomal protein uS5 family.</text>
</comment>
<dbReference type="SUPFAM" id="SSF54211">
    <property type="entry name" value="Ribosomal protein S5 domain 2-like"/>
    <property type="match status" value="1"/>
</dbReference>
<dbReference type="HAMAP" id="MF_01307_B">
    <property type="entry name" value="Ribosomal_uS5_B"/>
    <property type="match status" value="1"/>
</dbReference>
<keyword evidence="5 7" id="KW-0687">Ribonucleoprotein</keyword>
<protein>
    <recommendedName>
        <fullName evidence="6 7">Small ribosomal subunit protein uS5</fullName>
    </recommendedName>
</protein>
<accession>A0A9E2F6K0</accession>
<evidence type="ECO:0000313" key="10">
    <source>
        <dbReference type="EMBL" id="MBT9144673.1"/>
    </source>
</evidence>
<dbReference type="PANTHER" id="PTHR48277:SF1">
    <property type="entry name" value="MITOCHONDRIAL RIBOSOMAL PROTEIN S5"/>
    <property type="match status" value="1"/>
</dbReference>
<dbReference type="GO" id="GO:0015935">
    <property type="term" value="C:small ribosomal subunit"/>
    <property type="evidence" value="ECO:0007669"/>
    <property type="project" value="InterPro"/>
</dbReference>
<keyword evidence="2 7" id="KW-0699">rRNA-binding</keyword>
<dbReference type="GO" id="GO:0006412">
    <property type="term" value="P:translation"/>
    <property type="evidence" value="ECO:0007669"/>
    <property type="project" value="UniProtKB-UniRule"/>
</dbReference>
<sequence>MENIDEGNVIQLKEKIVQISRVARVVKGGKRLRFRVLAVVGDEKGNVGVALGKASETATAIRKAIERARKSMIKINIAGTTVPHPFIGEEGSARVLLKPAVKGTGVIAGGAVRAVLEACGIKDIITKSLGSSNQINVSYATFNALKSMKNIDQVAKHLGKHPKEMLES</sequence>
<comment type="function">
    <text evidence="7">Located at the back of the 30S subunit body where it stabilizes the conformation of the head with respect to the body.</text>
</comment>
<dbReference type="InterPro" id="IPR013810">
    <property type="entry name" value="Ribosomal_uS5_N"/>
</dbReference>
<proteinExistence type="inferred from homology"/>
<dbReference type="EMBL" id="QLTW01000016">
    <property type="protein sequence ID" value="MBT9144673.1"/>
    <property type="molecule type" value="Genomic_DNA"/>
</dbReference>
<evidence type="ECO:0000256" key="4">
    <source>
        <dbReference type="ARBA" id="ARBA00022980"/>
    </source>
</evidence>
<comment type="domain">
    <text evidence="7">The N-terminal domain interacts with the head of the 30S subunit; the C-terminal domain interacts with the body and contacts protein S4. The interaction surface between S4 and S5 is involved in control of translational fidelity.</text>
</comment>
<dbReference type="Pfam" id="PF03719">
    <property type="entry name" value="Ribosomal_S5_C"/>
    <property type="match status" value="1"/>
</dbReference>
<evidence type="ECO:0000256" key="3">
    <source>
        <dbReference type="ARBA" id="ARBA00022884"/>
    </source>
</evidence>
<dbReference type="InterPro" id="IPR000851">
    <property type="entry name" value="Ribosomal_uS5"/>
</dbReference>
<dbReference type="Gene3D" id="3.30.230.10">
    <property type="match status" value="1"/>
</dbReference>
<dbReference type="Proteomes" id="UP000811545">
    <property type="component" value="Unassembled WGS sequence"/>
</dbReference>
<evidence type="ECO:0000256" key="5">
    <source>
        <dbReference type="ARBA" id="ARBA00023274"/>
    </source>
</evidence>
<name>A0A9E2F6K0_PSYF1</name>
<keyword evidence="4 7" id="KW-0689">Ribosomal protein</keyword>
<evidence type="ECO:0000256" key="8">
    <source>
        <dbReference type="RuleBase" id="RU003823"/>
    </source>
</evidence>
<comment type="caution">
    <text evidence="10">The sequence shown here is derived from an EMBL/GenBank/DDBJ whole genome shotgun (WGS) entry which is preliminary data.</text>
</comment>
<comment type="subunit">
    <text evidence="7">Part of the 30S ribosomal subunit. Contacts proteins S4 and S8.</text>
</comment>
<evidence type="ECO:0000313" key="11">
    <source>
        <dbReference type="Proteomes" id="UP000811545"/>
    </source>
</evidence>
<dbReference type="InterPro" id="IPR005324">
    <property type="entry name" value="Ribosomal_uS5_C"/>
</dbReference>
<gene>
    <name evidence="7 10" type="primary">rpsE</name>
    <name evidence="10" type="ORF">DDT42_00518</name>
</gene>
<evidence type="ECO:0000256" key="2">
    <source>
        <dbReference type="ARBA" id="ARBA00022730"/>
    </source>
</evidence>
<dbReference type="Pfam" id="PF00333">
    <property type="entry name" value="Ribosomal_S5"/>
    <property type="match status" value="1"/>
</dbReference>
<dbReference type="SUPFAM" id="SSF54768">
    <property type="entry name" value="dsRNA-binding domain-like"/>
    <property type="match status" value="1"/>
</dbReference>
<dbReference type="PROSITE" id="PS50881">
    <property type="entry name" value="S5_DSRBD"/>
    <property type="match status" value="1"/>
</dbReference>
<evidence type="ECO:0000259" key="9">
    <source>
        <dbReference type="PROSITE" id="PS50881"/>
    </source>
</evidence>
<dbReference type="InterPro" id="IPR020568">
    <property type="entry name" value="Ribosomal_Su5_D2-typ_SF"/>
</dbReference>
<dbReference type="Gene3D" id="3.30.160.20">
    <property type="match status" value="1"/>
</dbReference>
<reference evidence="10 11" key="1">
    <citation type="journal article" date="2021" name="bioRxiv">
        <title>Unique metabolic strategies in Hadean analogues reveal hints for primordial physiology.</title>
        <authorList>
            <person name="Nobu M.K."/>
            <person name="Nakai R."/>
            <person name="Tamazawa S."/>
            <person name="Mori H."/>
            <person name="Toyoda A."/>
            <person name="Ijiri A."/>
            <person name="Suzuki S."/>
            <person name="Kurokawa K."/>
            <person name="Kamagata Y."/>
            <person name="Tamaki H."/>
        </authorList>
    </citation>
    <scope>NUCLEOTIDE SEQUENCE [LARGE SCALE GENOMIC DNA]</scope>
    <source>
        <strain evidence="10">BS525</strain>
    </source>
</reference>
<dbReference type="PANTHER" id="PTHR48277">
    <property type="entry name" value="MITOCHONDRIAL RIBOSOMAL PROTEIN S5"/>
    <property type="match status" value="1"/>
</dbReference>
<evidence type="ECO:0000256" key="6">
    <source>
        <dbReference type="ARBA" id="ARBA00035255"/>
    </source>
</evidence>
<keyword evidence="3 7" id="KW-0694">RNA-binding</keyword>
<dbReference type="NCBIfam" id="TIGR01021">
    <property type="entry name" value="rpsE_bact"/>
    <property type="match status" value="1"/>
</dbReference>
<dbReference type="GO" id="GO:0019843">
    <property type="term" value="F:rRNA binding"/>
    <property type="evidence" value="ECO:0007669"/>
    <property type="project" value="UniProtKB-UniRule"/>
</dbReference>
<dbReference type="AlphaFoldDB" id="A0A9E2F6K0"/>
<dbReference type="InterPro" id="IPR005712">
    <property type="entry name" value="Ribosomal_uS5_bac-type"/>
</dbReference>
<dbReference type="FunFam" id="3.30.230.10:FF:000002">
    <property type="entry name" value="30S ribosomal protein S5"/>
    <property type="match status" value="1"/>
</dbReference>
<feature type="domain" description="S5 DRBM" evidence="9">
    <location>
        <begin position="12"/>
        <end position="75"/>
    </location>
</feature>
<organism evidence="10 11">
    <name type="scientific">Psychracetigena formicireducens</name>
    <dbReference type="NCBI Taxonomy" id="2986056"/>
    <lineage>
        <taxon>Bacteria</taxon>
        <taxon>Bacillati</taxon>
        <taxon>Candidatus Lithacetigenota</taxon>
        <taxon>Candidatus Psychracetigena</taxon>
    </lineage>
</organism>
<evidence type="ECO:0000256" key="1">
    <source>
        <dbReference type="ARBA" id="ARBA00008945"/>
    </source>
</evidence>